<evidence type="ECO:0000259" key="1">
    <source>
        <dbReference type="Pfam" id="PF21006"/>
    </source>
</evidence>
<dbReference type="Gene3D" id="1.10.472.20">
    <property type="entry name" value="Nitrile hydratase, beta subunit"/>
    <property type="match status" value="1"/>
</dbReference>
<dbReference type="InterPro" id="IPR008990">
    <property type="entry name" value="Elect_transpt_acc-like_dom_sf"/>
</dbReference>
<dbReference type="EMBL" id="JBKBDD010000022">
    <property type="protein sequence ID" value="MFN6548323.1"/>
    <property type="molecule type" value="Genomic_DNA"/>
</dbReference>
<dbReference type="InterPro" id="IPR049054">
    <property type="entry name" value="CN_hydtase_beta-like_N"/>
</dbReference>
<gene>
    <name evidence="2" type="ORF">ACK4CT_34685</name>
</gene>
<dbReference type="InterPro" id="IPR042262">
    <property type="entry name" value="CN_hydtase_beta_C"/>
</dbReference>
<dbReference type="Proteomes" id="UP001635816">
    <property type="component" value="Unassembled WGS sequence"/>
</dbReference>
<reference evidence="2 3" key="1">
    <citation type="submission" date="2024-12" db="EMBL/GenBank/DDBJ databases">
        <title>The coexistence of Mycolicibacterium septicum and Mycolicibacterium nivoides in clinical samples.</title>
        <authorList>
            <person name="Wang C."/>
            <person name="Feng Y."/>
            <person name="Zong Z."/>
        </authorList>
    </citation>
    <scope>NUCLEOTIDE SEQUENCE [LARGE SCALE GENOMIC DNA]</scope>
    <source>
        <strain evidence="2 3">120309</strain>
    </source>
</reference>
<comment type="caution">
    <text evidence="2">The sequence shown here is derived from an EMBL/GenBank/DDBJ whole genome shotgun (WGS) entry which is preliminary data.</text>
</comment>
<evidence type="ECO:0000313" key="3">
    <source>
        <dbReference type="Proteomes" id="UP001635816"/>
    </source>
</evidence>
<name>A0ABW9LMT5_9MYCO</name>
<organism evidence="2 3">
    <name type="scientific">Mycolicibacterium nivoides</name>
    <dbReference type="NCBI Taxonomy" id="2487344"/>
    <lineage>
        <taxon>Bacteria</taxon>
        <taxon>Bacillati</taxon>
        <taxon>Actinomycetota</taxon>
        <taxon>Actinomycetes</taxon>
        <taxon>Mycobacteriales</taxon>
        <taxon>Mycobacteriaceae</taxon>
        <taxon>Mycolicibacterium</taxon>
    </lineage>
</organism>
<dbReference type="SUPFAM" id="SSF50090">
    <property type="entry name" value="Electron transport accessory proteins"/>
    <property type="match status" value="1"/>
</dbReference>
<keyword evidence="3" id="KW-1185">Reference proteome</keyword>
<dbReference type="RefSeq" id="WP_409545829.1">
    <property type="nucleotide sequence ID" value="NZ_JBKBDD010000022.1"/>
</dbReference>
<accession>A0ABW9LMT5</accession>
<sequence>MNALLTANEDPEVAFEEPWQVEAFAIVVALTRRQLFTWTEWVSEFSAEISGAPRQDDETVTESYYRQWLTTVTRMIDRHAGLSGDMVDERQEQWRLAYLGTPHGQPIELANHIRVQPTCPIPAHDHDHPMTPLAEIRDQIKPIAVYGGRSAATA</sequence>
<dbReference type="InterPro" id="IPR023808">
    <property type="entry name" value="Nitrile_Hydratase_acc_put"/>
</dbReference>
<feature type="domain" description="Nitrile hydratase beta subunit-like N-terminal" evidence="1">
    <location>
        <begin position="10"/>
        <end position="93"/>
    </location>
</feature>
<dbReference type="NCBIfam" id="TIGR03889">
    <property type="entry name" value="nitrile_acc"/>
    <property type="match status" value="1"/>
</dbReference>
<evidence type="ECO:0000313" key="2">
    <source>
        <dbReference type="EMBL" id="MFN6548323.1"/>
    </source>
</evidence>
<proteinExistence type="predicted"/>
<dbReference type="Pfam" id="PF21006">
    <property type="entry name" value="NHase_beta_N"/>
    <property type="match status" value="1"/>
</dbReference>
<protein>
    <submittedName>
        <fullName evidence="2">Nitrile hydratase accessory protein</fullName>
    </submittedName>
</protein>